<dbReference type="InterPro" id="IPR024037">
    <property type="entry name" value="Alt_ATP_synth_F1_esu"/>
</dbReference>
<organism evidence="11 12">
    <name type="scientific">Futiania mangrovi</name>
    <dbReference type="NCBI Taxonomy" id="2959716"/>
    <lineage>
        <taxon>Bacteria</taxon>
        <taxon>Pseudomonadati</taxon>
        <taxon>Pseudomonadota</taxon>
        <taxon>Alphaproteobacteria</taxon>
        <taxon>Futianiales</taxon>
        <taxon>Futianiaceae</taxon>
        <taxon>Futiania</taxon>
    </lineage>
</organism>
<dbReference type="RefSeq" id="WP_269331030.1">
    <property type="nucleotide sequence ID" value="NZ_JAMZFT010000001.1"/>
</dbReference>
<dbReference type="InterPro" id="IPR020546">
    <property type="entry name" value="ATP_synth_F1_dsu/esu_N"/>
</dbReference>
<sequence>MRTPMELTVTTPLAIVLRDADVTSVRAEDASGGFGIWPGHRDFLTVLGASVLRWKRAGEDRWRYCALHGGVMRVTGGARLEVACREAVPGDDLAALETDVRARFEAADDAARRARGEQMRLHAVAIRRLMQRLGRPDDETVDALAEAFR</sequence>
<dbReference type="GO" id="GO:0012505">
    <property type="term" value="C:endomembrane system"/>
    <property type="evidence" value="ECO:0007669"/>
    <property type="project" value="UniProtKB-SubCell"/>
</dbReference>
<dbReference type="NCBIfam" id="NF009981">
    <property type="entry name" value="PRK13447.1"/>
    <property type="match status" value="1"/>
</dbReference>
<keyword evidence="5 9" id="KW-0375">Hydrogen ion transport</keyword>
<evidence type="ECO:0000256" key="4">
    <source>
        <dbReference type="ARBA" id="ARBA00022448"/>
    </source>
</evidence>
<keyword evidence="4 9" id="KW-0813">Transport</keyword>
<evidence type="ECO:0000256" key="3">
    <source>
        <dbReference type="ARBA" id="ARBA00005712"/>
    </source>
</evidence>
<evidence type="ECO:0000256" key="5">
    <source>
        <dbReference type="ARBA" id="ARBA00022781"/>
    </source>
</evidence>
<dbReference type="InterPro" id="IPR001469">
    <property type="entry name" value="ATP_synth_F1_dsu/esu"/>
</dbReference>
<keyword evidence="8 9" id="KW-0139">CF(1)</keyword>
<name>A0A9J6P9S2_9PROT</name>
<reference evidence="11" key="1">
    <citation type="submission" date="2022-06" db="EMBL/GenBank/DDBJ databases">
        <title>Isolation and Genomics of Futiania mangrovii gen. nov., sp. nov., a Rare and Metabolically-versatile member in the Class Alphaproteobacteria.</title>
        <authorList>
            <person name="Liu L."/>
            <person name="Huang W.-C."/>
            <person name="Pan J."/>
            <person name="Li J."/>
            <person name="Huang Y."/>
            <person name="Du H."/>
            <person name="Liu Y."/>
            <person name="Li M."/>
        </authorList>
    </citation>
    <scope>NUCLEOTIDE SEQUENCE</scope>
    <source>
        <strain evidence="11">FT118</strain>
    </source>
</reference>
<evidence type="ECO:0000256" key="7">
    <source>
        <dbReference type="ARBA" id="ARBA00023136"/>
    </source>
</evidence>
<evidence type="ECO:0000313" key="12">
    <source>
        <dbReference type="Proteomes" id="UP001055804"/>
    </source>
</evidence>
<evidence type="ECO:0000256" key="1">
    <source>
        <dbReference type="ARBA" id="ARBA00003543"/>
    </source>
</evidence>
<dbReference type="CDD" id="cd12152">
    <property type="entry name" value="F1-ATPase_delta"/>
    <property type="match status" value="1"/>
</dbReference>
<evidence type="ECO:0000256" key="6">
    <source>
        <dbReference type="ARBA" id="ARBA00023065"/>
    </source>
</evidence>
<comment type="subunit">
    <text evidence="9">F-type ATPases have 2 components, CF(1) - the catalytic core - and CF(0) - the membrane proton channel. CF(1) has five subunits: alpha(3), beta(3), gamma(1), delta(1), epsilon(1). CF(0) has three main subunits: a, b and c.</text>
</comment>
<comment type="caution">
    <text evidence="11">The sequence shown here is derived from an EMBL/GenBank/DDBJ whole genome shotgun (WGS) entry which is preliminary data.</text>
</comment>
<accession>A0A9J6P9S2</accession>
<evidence type="ECO:0000313" key="11">
    <source>
        <dbReference type="EMBL" id="MCP1335073.1"/>
    </source>
</evidence>
<keyword evidence="6 9" id="KW-0406">Ion transport</keyword>
<dbReference type="Gene3D" id="2.60.15.10">
    <property type="entry name" value="F0F1 ATP synthase delta/epsilon subunit, N-terminal"/>
    <property type="match status" value="1"/>
</dbReference>
<evidence type="ECO:0000256" key="2">
    <source>
        <dbReference type="ARBA" id="ARBA00004184"/>
    </source>
</evidence>
<dbReference type="EMBL" id="JAMZFT010000001">
    <property type="protein sequence ID" value="MCP1335073.1"/>
    <property type="molecule type" value="Genomic_DNA"/>
</dbReference>
<dbReference type="NCBIfam" id="TIGR03166">
    <property type="entry name" value="alt_F1F0_F1_eps"/>
    <property type="match status" value="1"/>
</dbReference>
<dbReference type="InterPro" id="IPR036771">
    <property type="entry name" value="ATPsynth_dsu/esu_N"/>
</dbReference>
<keyword evidence="7 9" id="KW-0472">Membrane</keyword>
<keyword evidence="12" id="KW-1185">Reference proteome</keyword>
<dbReference type="GO" id="GO:0005886">
    <property type="term" value="C:plasma membrane"/>
    <property type="evidence" value="ECO:0007669"/>
    <property type="project" value="UniProtKB-SubCell"/>
</dbReference>
<evidence type="ECO:0000256" key="9">
    <source>
        <dbReference type="HAMAP-Rule" id="MF_00530"/>
    </source>
</evidence>
<comment type="similarity">
    <text evidence="3 9">Belongs to the ATPase epsilon chain family.</text>
</comment>
<dbReference type="GO" id="GO:0005524">
    <property type="term" value="F:ATP binding"/>
    <property type="evidence" value="ECO:0007669"/>
    <property type="project" value="UniProtKB-UniRule"/>
</dbReference>
<dbReference type="SUPFAM" id="SSF51344">
    <property type="entry name" value="Epsilon subunit of F1F0-ATP synthase N-terminal domain"/>
    <property type="match status" value="1"/>
</dbReference>
<comment type="subcellular location">
    <subcellularLocation>
        <location evidence="9">Cell membrane</location>
        <topology evidence="9">Peripheral membrane protein</topology>
    </subcellularLocation>
    <subcellularLocation>
        <location evidence="2">Endomembrane system</location>
        <topology evidence="2">Peripheral membrane protein</topology>
    </subcellularLocation>
</comment>
<gene>
    <name evidence="9" type="primary">atpC</name>
    <name evidence="11" type="ORF">NJQ99_01475</name>
</gene>
<keyword evidence="9" id="KW-1003">Cell membrane</keyword>
<feature type="domain" description="ATP synthase F1 complex delta/epsilon subunit N-terminal" evidence="10">
    <location>
        <begin position="5"/>
        <end position="86"/>
    </location>
</feature>
<comment type="function">
    <text evidence="1 9">Produces ATP from ADP in the presence of a proton gradient across the membrane.</text>
</comment>
<dbReference type="Proteomes" id="UP001055804">
    <property type="component" value="Unassembled WGS sequence"/>
</dbReference>
<dbReference type="Pfam" id="PF02823">
    <property type="entry name" value="ATP-synt_DE_N"/>
    <property type="match status" value="1"/>
</dbReference>
<dbReference type="HAMAP" id="MF_00530">
    <property type="entry name" value="ATP_synth_epsil_bac"/>
    <property type="match status" value="1"/>
</dbReference>
<evidence type="ECO:0000259" key="10">
    <source>
        <dbReference type="Pfam" id="PF02823"/>
    </source>
</evidence>
<protein>
    <recommendedName>
        <fullName evidence="9">ATP synthase epsilon chain</fullName>
    </recommendedName>
    <alternativeName>
        <fullName evidence="9">ATP synthase F1 sector epsilon subunit</fullName>
    </alternativeName>
    <alternativeName>
        <fullName evidence="9">F-ATPase epsilon subunit</fullName>
    </alternativeName>
</protein>
<proteinExistence type="inferred from homology"/>
<dbReference type="GO" id="GO:0046933">
    <property type="term" value="F:proton-transporting ATP synthase activity, rotational mechanism"/>
    <property type="evidence" value="ECO:0007669"/>
    <property type="project" value="UniProtKB-UniRule"/>
</dbReference>
<keyword evidence="9" id="KW-0066">ATP synthesis</keyword>
<dbReference type="AlphaFoldDB" id="A0A9J6P9S2"/>
<dbReference type="GO" id="GO:0045259">
    <property type="term" value="C:proton-transporting ATP synthase complex"/>
    <property type="evidence" value="ECO:0007669"/>
    <property type="project" value="UniProtKB-KW"/>
</dbReference>
<evidence type="ECO:0000256" key="8">
    <source>
        <dbReference type="ARBA" id="ARBA00023196"/>
    </source>
</evidence>